<accession>A0AAV7SKZ6</accession>
<keyword evidence="2" id="KW-1185">Reference proteome</keyword>
<evidence type="ECO:0000313" key="1">
    <source>
        <dbReference type="EMBL" id="KAJ1164705.1"/>
    </source>
</evidence>
<reference evidence="1" key="1">
    <citation type="journal article" date="2022" name="bioRxiv">
        <title>Sequencing and chromosome-scale assembly of the giantPleurodeles waltlgenome.</title>
        <authorList>
            <person name="Brown T."/>
            <person name="Elewa A."/>
            <person name="Iarovenko S."/>
            <person name="Subramanian E."/>
            <person name="Araus A.J."/>
            <person name="Petzold A."/>
            <person name="Susuki M."/>
            <person name="Suzuki K.-i.T."/>
            <person name="Hayashi T."/>
            <person name="Toyoda A."/>
            <person name="Oliveira C."/>
            <person name="Osipova E."/>
            <person name="Leigh N.D."/>
            <person name="Simon A."/>
            <person name="Yun M.H."/>
        </authorList>
    </citation>
    <scope>NUCLEOTIDE SEQUENCE</scope>
    <source>
        <strain evidence="1">20211129_DDA</strain>
        <tissue evidence="1">Liver</tissue>
    </source>
</reference>
<sequence>MQRSPRSPRIRVYPVTSSPCPSTTSTLVSLSVPAIEELQKCATIVERCRVACLGLAPQVVSALVVALAAVRVRAPVYVSGSCAPHLRLVPLRRSDFSRFA</sequence>
<protein>
    <submittedName>
        <fullName evidence="1">Uncharacterized protein</fullName>
    </submittedName>
</protein>
<dbReference type="EMBL" id="JANPWB010000008">
    <property type="protein sequence ID" value="KAJ1164705.1"/>
    <property type="molecule type" value="Genomic_DNA"/>
</dbReference>
<comment type="caution">
    <text evidence="1">The sequence shown here is derived from an EMBL/GenBank/DDBJ whole genome shotgun (WGS) entry which is preliminary data.</text>
</comment>
<evidence type="ECO:0000313" key="2">
    <source>
        <dbReference type="Proteomes" id="UP001066276"/>
    </source>
</evidence>
<proteinExistence type="predicted"/>
<gene>
    <name evidence="1" type="ORF">NDU88_005139</name>
</gene>
<dbReference type="AlphaFoldDB" id="A0AAV7SKZ6"/>
<organism evidence="1 2">
    <name type="scientific">Pleurodeles waltl</name>
    <name type="common">Iberian ribbed newt</name>
    <dbReference type="NCBI Taxonomy" id="8319"/>
    <lineage>
        <taxon>Eukaryota</taxon>
        <taxon>Metazoa</taxon>
        <taxon>Chordata</taxon>
        <taxon>Craniata</taxon>
        <taxon>Vertebrata</taxon>
        <taxon>Euteleostomi</taxon>
        <taxon>Amphibia</taxon>
        <taxon>Batrachia</taxon>
        <taxon>Caudata</taxon>
        <taxon>Salamandroidea</taxon>
        <taxon>Salamandridae</taxon>
        <taxon>Pleurodelinae</taxon>
        <taxon>Pleurodeles</taxon>
    </lineage>
</organism>
<dbReference type="Proteomes" id="UP001066276">
    <property type="component" value="Chromosome 4_2"/>
</dbReference>
<name>A0AAV7SKZ6_PLEWA</name>